<feature type="region of interest" description="Disordered" evidence="15">
    <location>
        <begin position="886"/>
        <end position="911"/>
    </location>
</feature>
<evidence type="ECO:0000313" key="18">
    <source>
        <dbReference type="Proteomes" id="UP000325313"/>
    </source>
</evidence>
<proteinExistence type="inferred from homology"/>
<dbReference type="SUPFAM" id="SSF52374">
    <property type="entry name" value="Nucleotidylyl transferase"/>
    <property type="match status" value="1"/>
</dbReference>
<dbReference type="InterPro" id="IPR024909">
    <property type="entry name" value="Cys-tRNA/MSH_ligase"/>
</dbReference>
<dbReference type="AlphaFoldDB" id="A0A5B0R7M0"/>
<evidence type="ECO:0000256" key="12">
    <source>
        <dbReference type="ARBA" id="ARBA00023146"/>
    </source>
</evidence>
<dbReference type="GO" id="GO:0005737">
    <property type="term" value="C:cytoplasm"/>
    <property type="evidence" value="ECO:0007669"/>
    <property type="project" value="UniProtKB-SubCell"/>
</dbReference>
<reference evidence="17 18" key="1">
    <citation type="submission" date="2019-05" db="EMBL/GenBank/DDBJ databases">
        <title>Emergence of the Ug99 lineage of the wheat stem rust pathogen through somatic hybridization.</title>
        <authorList>
            <person name="Li F."/>
            <person name="Upadhyaya N.M."/>
            <person name="Sperschneider J."/>
            <person name="Matny O."/>
            <person name="Nguyen-Phuc H."/>
            <person name="Mago R."/>
            <person name="Raley C."/>
            <person name="Miller M.E."/>
            <person name="Silverstein K.A.T."/>
            <person name="Henningsen E."/>
            <person name="Hirsch C.D."/>
            <person name="Visser B."/>
            <person name="Pretorius Z.A."/>
            <person name="Steffenson B.J."/>
            <person name="Schwessinger B."/>
            <person name="Dodds P.N."/>
            <person name="Figueroa M."/>
        </authorList>
    </citation>
    <scope>NUCLEOTIDE SEQUENCE [LARGE SCALE GENOMIC DNA]</scope>
    <source>
        <strain evidence="17 18">Ug99</strain>
    </source>
</reference>
<evidence type="ECO:0000256" key="13">
    <source>
        <dbReference type="ARBA" id="ARBA00031499"/>
    </source>
</evidence>
<dbReference type="SMART" id="SM00840">
    <property type="entry name" value="DALR_2"/>
    <property type="match status" value="1"/>
</dbReference>
<organism evidence="17 18">
    <name type="scientific">Puccinia graminis f. sp. tritici</name>
    <dbReference type="NCBI Taxonomy" id="56615"/>
    <lineage>
        <taxon>Eukaryota</taxon>
        <taxon>Fungi</taxon>
        <taxon>Dikarya</taxon>
        <taxon>Basidiomycota</taxon>
        <taxon>Pucciniomycotina</taxon>
        <taxon>Pucciniomycetes</taxon>
        <taxon>Pucciniales</taxon>
        <taxon>Pucciniaceae</taxon>
        <taxon>Puccinia</taxon>
    </lineage>
</organism>
<evidence type="ECO:0000256" key="14">
    <source>
        <dbReference type="SAM" id="Coils"/>
    </source>
</evidence>
<dbReference type="SUPFAM" id="SSF47323">
    <property type="entry name" value="Anticodon-binding domain of a subclass of class I aminoacyl-tRNA synthetases"/>
    <property type="match status" value="1"/>
</dbReference>
<dbReference type="NCBIfam" id="TIGR00435">
    <property type="entry name" value="cysS"/>
    <property type="match status" value="1"/>
</dbReference>
<dbReference type="Pfam" id="PF01406">
    <property type="entry name" value="tRNA-synt_1e"/>
    <property type="match status" value="1"/>
</dbReference>
<keyword evidence="14" id="KW-0175">Coiled coil</keyword>
<dbReference type="Gene3D" id="1.20.120.640">
    <property type="entry name" value="Anticodon-binding domain of a subclass of class I aminoacyl-tRNA synthetases"/>
    <property type="match status" value="1"/>
</dbReference>
<evidence type="ECO:0000256" key="15">
    <source>
        <dbReference type="SAM" id="MobiDB-lite"/>
    </source>
</evidence>
<feature type="compositionally biased region" description="Basic and acidic residues" evidence="15">
    <location>
        <begin position="897"/>
        <end position="906"/>
    </location>
</feature>
<dbReference type="InterPro" id="IPR032678">
    <property type="entry name" value="tRNA-synt_1_cat_dom"/>
</dbReference>
<evidence type="ECO:0000256" key="3">
    <source>
        <dbReference type="ARBA" id="ARBA00005594"/>
    </source>
</evidence>
<evidence type="ECO:0000259" key="16">
    <source>
        <dbReference type="SMART" id="SM00840"/>
    </source>
</evidence>
<feature type="coiled-coil region" evidence="14">
    <location>
        <begin position="835"/>
        <end position="868"/>
    </location>
</feature>
<evidence type="ECO:0000256" key="2">
    <source>
        <dbReference type="ARBA" id="ARBA00004496"/>
    </source>
</evidence>
<keyword evidence="11" id="KW-0648">Protein biosynthesis</keyword>
<dbReference type="Pfam" id="PF09190">
    <property type="entry name" value="DALR_2"/>
    <property type="match status" value="1"/>
</dbReference>
<evidence type="ECO:0000256" key="7">
    <source>
        <dbReference type="ARBA" id="ARBA00022723"/>
    </source>
</evidence>
<comment type="similarity">
    <text evidence="3">Belongs to the class-I aminoacyl-tRNA synthetase family.</text>
</comment>
<dbReference type="Gene3D" id="3.40.50.620">
    <property type="entry name" value="HUPs"/>
    <property type="match status" value="2"/>
</dbReference>
<dbReference type="PANTHER" id="PTHR10890">
    <property type="entry name" value="CYSTEINYL-TRNA SYNTHETASE"/>
    <property type="match status" value="1"/>
</dbReference>
<keyword evidence="12" id="KW-0030">Aminoacyl-tRNA synthetase</keyword>
<dbReference type="PANTHER" id="PTHR10890:SF3">
    <property type="entry name" value="CYSTEINE--TRNA LIGASE, CYTOPLASMIC"/>
    <property type="match status" value="1"/>
</dbReference>
<dbReference type="InterPro" id="IPR014729">
    <property type="entry name" value="Rossmann-like_a/b/a_fold"/>
</dbReference>
<evidence type="ECO:0000256" key="1">
    <source>
        <dbReference type="ARBA" id="ARBA00001947"/>
    </source>
</evidence>
<accession>A0A5B0R7M0</accession>
<dbReference type="Proteomes" id="UP000325313">
    <property type="component" value="Unassembled WGS sequence"/>
</dbReference>
<dbReference type="CDD" id="cd00672">
    <property type="entry name" value="CysRS_core"/>
    <property type="match status" value="1"/>
</dbReference>
<sequence>MNLLGRASLQLITTNPLKTNRTNILNQNRNTIRLIKTSSITMNTTTNWRAPQQSQPSGAEVSSNLRVYNSLTKSKVPFIPKEPNKITWYNCGPTVYDASHMGHARNYVTQDILRRIARDYFAYDVKFVMNVTDIDDKIIQRARQQHLLENLRSKADLITPELTDQVRQSLESYANNTVKKLLGNELSLEEVLQKAASQLQWKAEMVAKEEKFGMWIEALGSAHKALGRAICLSDMSIDNSRAEAERLIDGASEVLSKWLDQKYGSTITDHAIFKKLAVYWEKSFFDDMATLGVEPPSVLTRVSDYVEEIVEYVQKIVERGFAYVHEGSVYFDVNAFDGAEVKGHPGQQTFSHCYAKLQPGSKANKKLMEEGEGALSVNPASSTATDVKRSPADFALWKKSKPGEPGWQSVWGMGRPGWHIECSVMASAILGDGMDIHSGGVDLMFPHHDNEMAQSEAYHNCPQWVNYFLHTGHLHIEGLKMSKSLKNFITIGDALKQHSARQLRLSFIAQRWDLGMDFAESAMAEVRNQESTFNNFFAVVKALRYERSTEQMIQAIDLDQSKSVGTSHPLHAIFENARSDFHAALCDSFNTPEAMKQLLNLVTETNKYISAQIASIRAEPDGQSLLVISHIAAWISKMLRVFGLDEQTLASHPRSSTTNNRGGSDLIGWNVCDPAESKAMEYWIQWSSFRDQARKTAREKMQKKAASDPPASSAAGRLTEALNQLCQQQFRAHLLLLNLSASEHSDPVTFFGGKQVHLDHLTEPLKGSLAGQLPIWYEFWTELYRLSQASSELSPAQVLSACDQLRDEKLVEVGVALDDQDDGKALVKLLPASMLLQAREEKQRLQGEKEQKLREIKAENERKKLEKLMKGKTPPEEMFKGSTEFSRFDQNGVPTHAHPDDQEISKSKRKKFLKDWENQSRLHADYQAWVAANPLNSTQP</sequence>
<keyword evidence="10" id="KW-0067">ATP-binding</keyword>
<dbReference type="EC" id="6.1.1.16" evidence="4"/>
<evidence type="ECO:0000313" key="17">
    <source>
        <dbReference type="EMBL" id="KAA1121666.1"/>
    </source>
</evidence>
<keyword evidence="6" id="KW-0436">Ligase</keyword>
<dbReference type="GO" id="GO:0004817">
    <property type="term" value="F:cysteine-tRNA ligase activity"/>
    <property type="evidence" value="ECO:0007669"/>
    <property type="project" value="UniProtKB-EC"/>
</dbReference>
<dbReference type="InterPro" id="IPR015273">
    <property type="entry name" value="Cys-tRNA-synt_Ia_DALR"/>
</dbReference>
<keyword evidence="9" id="KW-0862">Zinc</keyword>
<dbReference type="HAMAP" id="MF_00041">
    <property type="entry name" value="Cys_tRNA_synth"/>
    <property type="match status" value="1"/>
</dbReference>
<comment type="subcellular location">
    <subcellularLocation>
        <location evidence="2">Cytoplasm</location>
    </subcellularLocation>
</comment>
<dbReference type="PRINTS" id="PR00983">
    <property type="entry name" value="TRNASYNTHCYS"/>
</dbReference>
<comment type="caution">
    <text evidence="17">The sequence shown here is derived from an EMBL/GenBank/DDBJ whole genome shotgun (WGS) entry which is preliminary data.</text>
</comment>
<evidence type="ECO:0000256" key="5">
    <source>
        <dbReference type="ARBA" id="ARBA00022490"/>
    </source>
</evidence>
<name>A0A5B0R7M0_PUCGR</name>
<evidence type="ECO:0000256" key="4">
    <source>
        <dbReference type="ARBA" id="ARBA00012832"/>
    </source>
</evidence>
<keyword evidence="8" id="KW-0547">Nucleotide-binding</keyword>
<evidence type="ECO:0000256" key="8">
    <source>
        <dbReference type="ARBA" id="ARBA00022741"/>
    </source>
</evidence>
<dbReference type="GO" id="GO:0005524">
    <property type="term" value="F:ATP binding"/>
    <property type="evidence" value="ECO:0007669"/>
    <property type="project" value="UniProtKB-KW"/>
</dbReference>
<evidence type="ECO:0000256" key="6">
    <source>
        <dbReference type="ARBA" id="ARBA00022598"/>
    </source>
</evidence>
<dbReference type="InterPro" id="IPR015803">
    <property type="entry name" value="Cys-tRNA-ligase"/>
</dbReference>
<evidence type="ECO:0000256" key="11">
    <source>
        <dbReference type="ARBA" id="ARBA00022917"/>
    </source>
</evidence>
<comment type="cofactor">
    <cofactor evidence="1">
        <name>Zn(2+)</name>
        <dbReference type="ChEBI" id="CHEBI:29105"/>
    </cofactor>
</comment>
<evidence type="ECO:0000256" key="9">
    <source>
        <dbReference type="ARBA" id="ARBA00022833"/>
    </source>
</evidence>
<keyword evidence="5" id="KW-0963">Cytoplasm</keyword>
<keyword evidence="7" id="KW-0479">Metal-binding</keyword>
<feature type="domain" description="Cysteinyl-tRNA synthetase class Ia DALR" evidence="16">
    <location>
        <begin position="580"/>
        <end position="649"/>
    </location>
</feature>
<dbReference type="GO" id="GO:0006423">
    <property type="term" value="P:cysteinyl-tRNA aminoacylation"/>
    <property type="evidence" value="ECO:0007669"/>
    <property type="project" value="InterPro"/>
</dbReference>
<dbReference type="InterPro" id="IPR009080">
    <property type="entry name" value="tRNAsynth_Ia_anticodon-bd"/>
</dbReference>
<dbReference type="EMBL" id="VDEP01000237">
    <property type="protein sequence ID" value="KAA1121666.1"/>
    <property type="molecule type" value="Genomic_DNA"/>
</dbReference>
<gene>
    <name evidence="17" type="ORF">PGTUg99_014068</name>
</gene>
<dbReference type="GO" id="GO:0046872">
    <property type="term" value="F:metal ion binding"/>
    <property type="evidence" value="ECO:0007669"/>
    <property type="project" value="UniProtKB-KW"/>
</dbReference>
<protein>
    <recommendedName>
        <fullName evidence="4">cysteine--tRNA ligase</fullName>
        <ecNumber evidence="4">6.1.1.16</ecNumber>
    </recommendedName>
    <alternativeName>
        <fullName evidence="13">Cysteinyl-tRNA synthetase</fullName>
    </alternativeName>
</protein>
<evidence type="ECO:0000256" key="10">
    <source>
        <dbReference type="ARBA" id="ARBA00022840"/>
    </source>
</evidence>